<gene>
    <name evidence="1" type="ORF">DPEC_G00038370</name>
</gene>
<reference evidence="1" key="1">
    <citation type="submission" date="2021-05" db="EMBL/GenBank/DDBJ databases">
        <authorList>
            <person name="Pan Q."/>
            <person name="Jouanno E."/>
            <person name="Zahm M."/>
            <person name="Klopp C."/>
            <person name="Cabau C."/>
            <person name="Louis A."/>
            <person name="Berthelot C."/>
            <person name="Parey E."/>
            <person name="Roest Crollius H."/>
            <person name="Montfort J."/>
            <person name="Robinson-Rechavi M."/>
            <person name="Bouchez O."/>
            <person name="Lampietro C."/>
            <person name="Lopez Roques C."/>
            <person name="Donnadieu C."/>
            <person name="Postlethwait J."/>
            <person name="Bobe J."/>
            <person name="Dillon D."/>
            <person name="Chandos A."/>
            <person name="von Hippel F."/>
            <person name="Guiguen Y."/>
        </authorList>
    </citation>
    <scope>NUCLEOTIDE SEQUENCE</scope>
    <source>
        <strain evidence="1">YG-Jan2019</strain>
    </source>
</reference>
<protein>
    <submittedName>
        <fullName evidence="1">Uncharacterized protein</fullName>
    </submittedName>
</protein>
<accession>A0ACC2HF02</accession>
<sequence>MKRRRLSDGSANAGPSEKRSKEQAVTRATSLGLPGEARSSRLVIKTRVSRRRSLPALITTQSDEPNICAPPIQGASTVDSASSIQGASTVQGASSIQGASTILGA</sequence>
<comment type="caution">
    <text evidence="1">The sequence shown here is derived from an EMBL/GenBank/DDBJ whole genome shotgun (WGS) entry which is preliminary data.</text>
</comment>
<evidence type="ECO:0000313" key="2">
    <source>
        <dbReference type="Proteomes" id="UP001157502"/>
    </source>
</evidence>
<organism evidence="1 2">
    <name type="scientific">Dallia pectoralis</name>
    <name type="common">Alaska blackfish</name>
    <dbReference type="NCBI Taxonomy" id="75939"/>
    <lineage>
        <taxon>Eukaryota</taxon>
        <taxon>Metazoa</taxon>
        <taxon>Chordata</taxon>
        <taxon>Craniata</taxon>
        <taxon>Vertebrata</taxon>
        <taxon>Euteleostomi</taxon>
        <taxon>Actinopterygii</taxon>
        <taxon>Neopterygii</taxon>
        <taxon>Teleostei</taxon>
        <taxon>Protacanthopterygii</taxon>
        <taxon>Esociformes</taxon>
        <taxon>Umbridae</taxon>
        <taxon>Dallia</taxon>
    </lineage>
</organism>
<dbReference type="EMBL" id="CM055730">
    <property type="protein sequence ID" value="KAJ8014255.1"/>
    <property type="molecule type" value="Genomic_DNA"/>
</dbReference>
<dbReference type="Proteomes" id="UP001157502">
    <property type="component" value="Chromosome 3"/>
</dbReference>
<proteinExistence type="predicted"/>
<evidence type="ECO:0000313" key="1">
    <source>
        <dbReference type="EMBL" id="KAJ8014255.1"/>
    </source>
</evidence>
<name>A0ACC2HF02_DALPE</name>
<keyword evidence="2" id="KW-1185">Reference proteome</keyword>
<feature type="non-terminal residue" evidence="1">
    <location>
        <position position="105"/>
    </location>
</feature>